<dbReference type="NCBIfam" id="NF002060">
    <property type="entry name" value="PRK00892.1"/>
    <property type="match status" value="1"/>
</dbReference>
<evidence type="ECO:0000256" key="2">
    <source>
        <dbReference type="ARBA" id="ARBA00022556"/>
    </source>
</evidence>
<evidence type="ECO:0000256" key="3">
    <source>
        <dbReference type="ARBA" id="ARBA00022679"/>
    </source>
</evidence>
<dbReference type="SUPFAM" id="SSF51161">
    <property type="entry name" value="Trimeric LpxA-like enzymes"/>
    <property type="match status" value="1"/>
</dbReference>
<dbReference type="Gene3D" id="3.40.1390.10">
    <property type="entry name" value="MurE/MurF, N-terminal domain"/>
    <property type="match status" value="1"/>
</dbReference>
<accession>A0A9X0QIH2</accession>
<name>A0A9X0QIH2_9BACT</name>
<feature type="domain" description="UDP-3-O-[3-hydroxymyristoyl] glucosamine N-acyltransferase non-repeat region" evidence="7">
    <location>
        <begin position="33"/>
        <end position="101"/>
    </location>
</feature>
<dbReference type="AlphaFoldDB" id="A0A9X0QIH2"/>
<dbReference type="InterPro" id="IPR007691">
    <property type="entry name" value="LpxD"/>
</dbReference>
<dbReference type="Gene3D" id="2.160.10.10">
    <property type="entry name" value="Hexapeptide repeat proteins"/>
    <property type="match status" value="1"/>
</dbReference>
<dbReference type="InterPro" id="IPR011004">
    <property type="entry name" value="Trimer_LpxA-like_sf"/>
</dbReference>
<dbReference type="EMBL" id="JACHEB010000013">
    <property type="protein sequence ID" value="MBB5331111.1"/>
    <property type="molecule type" value="Genomic_DNA"/>
</dbReference>
<dbReference type="GO" id="GO:0009245">
    <property type="term" value="P:lipid A biosynthetic process"/>
    <property type="evidence" value="ECO:0007669"/>
    <property type="project" value="UniProtKB-KW"/>
</dbReference>
<dbReference type="GO" id="GO:0016020">
    <property type="term" value="C:membrane"/>
    <property type="evidence" value="ECO:0007669"/>
    <property type="project" value="GOC"/>
</dbReference>
<evidence type="ECO:0000313" key="8">
    <source>
        <dbReference type="EMBL" id="MBB5331111.1"/>
    </source>
</evidence>
<organism evidence="8 9">
    <name type="scientific">Tunturiibacter gelidiferens</name>
    <dbReference type="NCBI Taxonomy" id="3069689"/>
    <lineage>
        <taxon>Bacteria</taxon>
        <taxon>Pseudomonadati</taxon>
        <taxon>Acidobacteriota</taxon>
        <taxon>Terriglobia</taxon>
        <taxon>Terriglobales</taxon>
        <taxon>Acidobacteriaceae</taxon>
        <taxon>Tunturiibacter</taxon>
    </lineage>
</organism>
<dbReference type="GO" id="GO:0103118">
    <property type="term" value="F:UDP-3-O-[(3R)-3-hydroxyacyl]-glucosamine N-acyltransferase activity"/>
    <property type="evidence" value="ECO:0007669"/>
    <property type="project" value="UniProtKB-EC"/>
</dbReference>
<reference evidence="8 9" key="1">
    <citation type="submission" date="2020-08" db="EMBL/GenBank/DDBJ databases">
        <title>Genomic Encyclopedia of Type Strains, Phase IV (KMG-V): Genome sequencing to study the core and pangenomes of soil and plant-associated prokaryotes.</title>
        <authorList>
            <person name="Whitman W."/>
        </authorList>
    </citation>
    <scope>NUCLEOTIDE SEQUENCE [LARGE SCALE GENOMIC DNA]</scope>
    <source>
        <strain evidence="8 9">X5P2</strain>
    </source>
</reference>
<dbReference type="GO" id="GO:0016410">
    <property type="term" value="F:N-acyltransferase activity"/>
    <property type="evidence" value="ECO:0007669"/>
    <property type="project" value="InterPro"/>
</dbReference>
<proteinExistence type="predicted"/>
<evidence type="ECO:0000256" key="5">
    <source>
        <dbReference type="ARBA" id="ARBA00023098"/>
    </source>
</evidence>
<keyword evidence="4" id="KW-0677">Repeat</keyword>
<dbReference type="RefSeq" id="WP_260698500.1">
    <property type="nucleotide sequence ID" value="NZ_JACHEB010000013.1"/>
</dbReference>
<keyword evidence="6 8" id="KW-0012">Acyltransferase</keyword>
<keyword evidence="5" id="KW-0443">Lipid metabolism</keyword>
<sequence length="321" mass="32886">MEDAAAGRRGNLLMATMSKVADWVGVSAPLLEVEVAAVSSIESAQENSVVFAVEGETLGRALASKAGVILASRKLESADLPLDPRVLWVKDARYAFAVVARRLAGAGVREGVHASAVVGQKVTIGVGTSVGPGAVLGDGVMIGSGCEIGPRVTIYAGTVLGDHVVVQAGAVLGSTGFGYVRSDETGEYLIFPQQGKLIVENDVEIGANTTIDRGALGETRIGRGTKIDNLVHIGHNCVIGKNVIIAAQTGISGSSVVEDGAILGGQVGIGEHATVGAGVILGGGAGVLSGKKMRGPGEVFWGRPARPLKEYLRDLARLKHR</sequence>
<protein>
    <submittedName>
        <fullName evidence="8">UDP-3-O-[3-hydroxymyristoyl] glucosamine N-acyltransferase</fullName>
        <ecNumber evidence="8">2.3.1.191</ecNumber>
    </submittedName>
</protein>
<evidence type="ECO:0000256" key="6">
    <source>
        <dbReference type="ARBA" id="ARBA00023315"/>
    </source>
</evidence>
<comment type="caution">
    <text evidence="8">The sequence shown here is derived from an EMBL/GenBank/DDBJ whole genome shotgun (WGS) entry which is preliminary data.</text>
</comment>
<gene>
    <name evidence="8" type="ORF">HDF14_004749</name>
</gene>
<keyword evidence="3 8" id="KW-0808">Transferase</keyword>
<dbReference type="EC" id="2.3.1.191" evidence="8"/>
<dbReference type="InterPro" id="IPR020573">
    <property type="entry name" value="UDP_GlcNAc_AcTrfase_non-rep"/>
</dbReference>
<keyword evidence="1" id="KW-0444">Lipid biosynthesis</keyword>
<dbReference type="CDD" id="cd03352">
    <property type="entry name" value="LbH_LpxD"/>
    <property type="match status" value="1"/>
</dbReference>
<dbReference type="Pfam" id="PF04613">
    <property type="entry name" value="LpxD"/>
    <property type="match status" value="1"/>
</dbReference>
<dbReference type="NCBIfam" id="TIGR01853">
    <property type="entry name" value="lipid_A_lpxD"/>
    <property type="match status" value="1"/>
</dbReference>
<dbReference type="Proteomes" id="UP000535182">
    <property type="component" value="Unassembled WGS sequence"/>
</dbReference>
<keyword evidence="9" id="KW-1185">Reference proteome</keyword>
<evidence type="ECO:0000256" key="4">
    <source>
        <dbReference type="ARBA" id="ARBA00022737"/>
    </source>
</evidence>
<dbReference type="InterPro" id="IPR001451">
    <property type="entry name" value="Hexapep"/>
</dbReference>
<dbReference type="PANTHER" id="PTHR43378:SF2">
    <property type="entry name" value="UDP-3-O-ACYLGLUCOSAMINE N-ACYLTRANSFERASE 1, MITOCHONDRIAL-RELATED"/>
    <property type="match status" value="1"/>
</dbReference>
<evidence type="ECO:0000256" key="1">
    <source>
        <dbReference type="ARBA" id="ARBA00022516"/>
    </source>
</evidence>
<keyword evidence="2" id="KW-0441">Lipid A biosynthesis</keyword>
<dbReference type="Pfam" id="PF00132">
    <property type="entry name" value="Hexapep"/>
    <property type="match status" value="2"/>
</dbReference>
<dbReference type="PANTHER" id="PTHR43378">
    <property type="entry name" value="UDP-3-O-ACYLGLUCOSAMINE N-ACYLTRANSFERASE"/>
    <property type="match status" value="1"/>
</dbReference>
<evidence type="ECO:0000313" key="9">
    <source>
        <dbReference type="Proteomes" id="UP000535182"/>
    </source>
</evidence>
<evidence type="ECO:0000259" key="7">
    <source>
        <dbReference type="Pfam" id="PF04613"/>
    </source>
</evidence>